<dbReference type="AlphaFoldDB" id="A0A8I6YHA6"/>
<dbReference type="EnsemblPlants" id="HORVU.MOREX.r3.7HG0741380.1">
    <property type="protein sequence ID" value="HORVU.MOREX.r3.7HG0741380.1.CDS1"/>
    <property type="gene ID" value="HORVU.MOREX.r3.7HG0741380"/>
</dbReference>
<accession>A0A8I6YHA6</accession>
<keyword evidence="3" id="KW-1185">Reference proteome</keyword>
<dbReference type="Gramene" id="HORVU.MOREX.r3.7HG0741380.1">
    <property type="protein sequence ID" value="HORVU.MOREX.r3.7HG0741380.1.CDS1"/>
    <property type="gene ID" value="HORVU.MOREX.r3.7HG0741380"/>
</dbReference>
<dbReference type="Pfam" id="PF13966">
    <property type="entry name" value="zf-RVT"/>
    <property type="match status" value="1"/>
</dbReference>
<organism evidence="2 3">
    <name type="scientific">Hordeum vulgare subsp. vulgare</name>
    <name type="common">Domesticated barley</name>
    <dbReference type="NCBI Taxonomy" id="112509"/>
    <lineage>
        <taxon>Eukaryota</taxon>
        <taxon>Viridiplantae</taxon>
        <taxon>Streptophyta</taxon>
        <taxon>Embryophyta</taxon>
        <taxon>Tracheophyta</taxon>
        <taxon>Spermatophyta</taxon>
        <taxon>Magnoliopsida</taxon>
        <taxon>Liliopsida</taxon>
        <taxon>Poales</taxon>
        <taxon>Poaceae</taxon>
        <taxon>BOP clade</taxon>
        <taxon>Pooideae</taxon>
        <taxon>Triticodae</taxon>
        <taxon>Triticeae</taxon>
        <taxon>Hordeinae</taxon>
        <taxon>Hordeum</taxon>
    </lineage>
</organism>
<name>A0A8I6YHA6_HORVV</name>
<reference evidence="2" key="2">
    <citation type="submission" date="2020-10" db="EMBL/GenBank/DDBJ databases">
        <authorList>
            <person name="Scholz U."/>
            <person name="Mascher M."/>
            <person name="Fiebig A."/>
        </authorList>
    </citation>
    <scope>NUCLEOTIDE SEQUENCE [LARGE SCALE GENOMIC DNA]</scope>
    <source>
        <strain evidence="2">cv. Morex</strain>
    </source>
</reference>
<reference evidence="3" key="1">
    <citation type="journal article" date="2012" name="Nature">
        <title>A physical, genetic and functional sequence assembly of the barley genome.</title>
        <authorList>
            <consortium name="The International Barley Genome Sequencing Consortium"/>
            <person name="Mayer K.F."/>
            <person name="Waugh R."/>
            <person name="Brown J.W."/>
            <person name="Schulman A."/>
            <person name="Langridge P."/>
            <person name="Platzer M."/>
            <person name="Fincher G.B."/>
            <person name="Muehlbauer G.J."/>
            <person name="Sato K."/>
            <person name="Close T.J."/>
            <person name="Wise R.P."/>
            <person name="Stein N."/>
        </authorList>
    </citation>
    <scope>NUCLEOTIDE SEQUENCE [LARGE SCALE GENOMIC DNA]</scope>
    <source>
        <strain evidence="3">cv. Morex</strain>
    </source>
</reference>
<proteinExistence type="predicted"/>
<dbReference type="InterPro" id="IPR026960">
    <property type="entry name" value="RVT-Znf"/>
</dbReference>
<dbReference type="Gramene" id="HORVU.MOREX.r2.7HG0614920.1">
    <property type="protein sequence ID" value="HORVU.MOREX.r2.7HG0614920.1.CDS.1"/>
    <property type="gene ID" value="HORVU.MOREX.r2.7HG0614920"/>
</dbReference>
<reference evidence="2" key="3">
    <citation type="submission" date="2022-01" db="UniProtKB">
        <authorList>
            <consortium name="EnsemblPlants"/>
        </authorList>
    </citation>
    <scope>IDENTIFICATION</scope>
    <source>
        <strain evidence="2">subsp. vulgare</strain>
    </source>
</reference>
<protein>
    <recommendedName>
        <fullName evidence="1">Reverse transcriptase zinc-binding domain-containing protein</fullName>
    </recommendedName>
</protein>
<sequence>MARLEQLIEHIKCFPLSKSQDLPVWLLEPNGKYSVKSFYNCINFGGVVSPFGDTLWKTLCPQNIHVFLWLCLYNKILIRDNVAKRKIVDDLSCLFCNEVESIQHLFFDCINASSIWSLISEFFHHQRIKCFDDISSLWKFIKKRPMLHLVTVASLWSIWRLRNEFCLQGHTWKGLGFGLAKLKAILQQWVVLCEAAQADTLRRFVLLLDKHRGELMRIAWIWTFSYLPSWCNNIRLCSGVSPGSLCLFITAGLAVVLVSPPHIT</sequence>
<dbReference type="Proteomes" id="UP000011116">
    <property type="component" value="Chromosome 7H"/>
</dbReference>
<evidence type="ECO:0000259" key="1">
    <source>
        <dbReference type="Pfam" id="PF13966"/>
    </source>
</evidence>
<evidence type="ECO:0000313" key="3">
    <source>
        <dbReference type="Proteomes" id="UP000011116"/>
    </source>
</evidence>
<feature type="domain" description="Reverse transcriptase zinc-binding" evidence="1">
    <location>
        <begin position="33"/>
        <end position="116"/>
    </location>
</feature>
<evidence type="ECO:0000313" key="2">
    <source>
        <dbReference type="EnsemblPlants" id="HORVU.MOREX.r3.7HG0741380.1.CDS1"/>
    </source>
</evidence>